<keyword evidence="2" id="KW-1185">Reference proteome</keyword>
<dbReference type="AlphaFoldDB" id="A0AAV7JZI7"/>
<accession>A0AAV7JZI7</accession>
<proteinExistence type="predicted"/>
<dbReference type="Proteomes" id="UP001165289">
    <property type="component" value="Unassembled WGS sequence"/>
</dbReference>
<dbReference type="EMBL" id="JAKMXF010000222">
    <property type="protein sequence ID" value="KAI6654374.1"/>
    <property type="molecule type" value="Genomic_DNA"/>
</dbReference>
<comment type="caution">
    <text evidence="1">The sequence shown here is derived from an EMBL/GenBank/DDBJ whole genome shotgun (WGS) entry which is preliminary data.</text>
</comment>
<name>A0AAV7JZI7_9METZ</name>
<evidence type="ECO:0000313" key="1">
    <source>
        <dbReference type="EMBL" id="KAI6654374.1"/>
    </source>
</evidence>
<protein>
    <submittedName>
        <fullName evidence="1">Uncharacterized protein</fullName>
    </submittedName>
</protein>
<sequence>MTQMDIDRSLLEPISKGNIIHVGNENGEISEQLPETEQTVKDEDQKLITMYVHNALEKFLPSYDIDPFKDEEGRELYCSPFIAVMEVVKNNCIKLYPDLTGKFLTYSIQPPNYVLHVCINKANSQIVKFAYESTNRTNAGYDLSITAPFHTNNSAEGQPVLCDATYISSVLTGQDPISSILNALSKIHSDGSINNGFDGKDFDWYMDGNNLLNFAVSNSPQMNLFWEDDNLIENLQGSNVKLTGNSAKRVQLALKEV</sequence>
<organism evidence="1 2">
    <name type="scientific">Oopsacas minuta</name>
    <dbReference type="NCBI Taxonomy" id="111878"/>
    <lineage>
        <taxon>Eukaryota</taxon>
        <taxon>Metazoa</taxon>
        <taxon>Porifera</taxon>
        <taxon>Hexactinellida</taxon>
        <taxon>Hexasterophora</taxon>
        <taxon>Lyssacinosida</taxon>
        <taxon>Leucopsacidae</taxon>
        <taxon>Oopsacas</taxon>
    </lineage>
</organism>
<reference evidence="1 2" key="1">
    <citation type="journal article" date="2023" name="BMC Biol.">
        <title>The compact genome of the sponge Oopsacas minuta (Hexactinellida) is lacking key metazoan core genes.</title>
        <authorList>
            <person name="Santini S."/>
            <person name="Schenkelaars Q."/>
            <person name="Jourda C."/>
            <person name="Duchesne M."/>
            <person name="Belahbib H."/>
            <person name="Rocher C."/>
            <person name="Selva M."/>
            <person name="Riesgo A."/>
            <person name="Vervoort M."/>
            <person name="Leys S.P."/>
            <person name="Kodjabachian L."/>
            <person name="Le Bivic A."/>
            <person name="Borchiellini C."/>
            <person name="Claverie J.M."/>
            <person name="Renard E."/>
        </authorList>
    </citation>
    <scope>NUCLEOTIDE SEQUENCE [LARGE SCALE GENOMIC DNA]</scope>
    <source>
        <strain evidence="1">SPO-2</strain>
    </source>
</reference>
<evidence type="ECO:0000313" key="2">
    <source>
        <dbReference type="Proteomes" id="UP001165289"/>
    </source>
</evidence>
<gene>
    <name evidence="1" type="ORF">LOD99_771</name>
</gene>